<dbReference type="AlphaFoldDB" id="A0AA48GQN2"/>
<sequence length="129" mass="13659">MAACGRKGDPIPRTRAAPGPCVIRWTAHRVLEVRLPVLDARGGSLVGVEKVRVFLLPLGPARPSAQEVLTRGEVVLERSRPDLPAPGGVVQLDMRQIGRPSGWVVAAAVRVGNVVGVPSDPIAWLDPAI</sequence>
<dbReference type="EMBL" id="AP027080">
    <property type="protein sequence ID" value="BDU72435.1"/>
    <property type="molecule type" value="Genomic_DNA"/>
</dbReference>
<dbReference type="Proteomes" id="UP001238179">
    <property type="component" value="Chromosome"/>
</dbReference>
<keyword evidence="2" id="KW-1185">Reference proteome</keyword>
<evidence type="ECO:0000313" key="1">
    <source>
        <dbReference type="EMBL" id="BDU72435.1"/>
    </source>
</evidence>
<dbReference type="KEGG" id="msil:METEAL_16090"/>
<proteinExistence type="predicted"/>
<protein>
    <submittedName>
        <fullName evidence="1">Uncharacterized protein</fullName>
    </submittedName>
</protein>
<evidence type="ECO:0000313" key="2">
    <source>
        <dbReference type="Proteomes" id="UP001238179"/>
    </source>
</evidence>
<accession>A0AA48GQN2</accession>
<reference evidence="2" key="1">
    <citation type="journal article" date="2023" name="Int. J. Syst. Evol. Microbiol.">
        <title>Mesoterricola silvestris gen. nov., sp. nov., Mesoterricola sediminis sp. nov., Geothrix oryzae sp. nov., Geothrix edaphica sp. nov., Geothrix rubra sp. nov., and Geothrix limicola sp. nov., six novel members of Acidobacteriota isolated from soils.</title>
        <authorList>
            <person name="Itoh H."/>
            <person name="Sugisawa Y."/>
            <person name="Mise K."/>
            <person name="Xu Z."/>
            <person name="Kuniyasu M."/>
            <person name="Ushijima N."/>
            <person name="Kawano K."/>
            <person name="Kobayashi E."/>
            <person name="Shiratori Y."/>
            <person name="Masuda Y."/>
            <person name="Senoo K."/>
        </authorList>
    </citation>
    <scope>NUCLEOTIDE SEQUENCE [LARGE SCALE GENOMIC DNA]</scope>
    <source>
        <strain evidence="2">W79</strain>
    </source>
</reference>
<name>A0AA48GQN2_9BACT</name>
<organism evidence="1 2">
    <name type="scientific">Mesoterricola silvestris</name>
    <dbReference type="NCBI Taxonomy" id="2927979"/>
    <lineage>
        <taxon>Bacteria</taxon>
        <taxon>Pseudomonadati</taxon>
        <taxon>Acidobacteriota</taxon>
        <taxon>Holophagae</taxon>
        <taxon>Holophagales</taxon>
        <taxon>Holophagaceae</taxon>
        <taxon>Mesoterricola</taxon>
    </lineage>
</organism>
<gene>
    <name evidence="1" type="ORF">METEAL_16090</name>
</gene>